<protein>
    <submittedName>
        <fullName evidence="1">Uncharacterized protein</fullName>
    </submittedName>
</protein>
<dbReference type="RefSeq" id="WP_344431037.1">
    <property type="nucleotide sequence ID" value="NZ_BAAANN010000055.1"/>
</dbReference>
<reference evidence="2" key="1">
    <citation type="journal article" date="2019" name="Int. J. Syst. Evol. Microbiol.">
        <title>The Global Catalogue of Microorganisms (GCM) 10K type strain sequencing project: providing services to taxonomists for standard genome sequencing and annotation.</title>
        <authorList>
            <consortium name="The Broad Institute Genomics Platform"/>
            <consortium name="The Broad Institute Genome Sequencing Center for Infectious Disease"/>
            <person name="Wu L."/>
            <person name="Ma J."/>
        </authorList>
    </citation>
    <scope>NUCLEOTIDE SEQUENCE [LARGE SCALE GENOMIC DNA]</scope>
    <source>
        <strain evidence="2">JCM 14545</strain>
    </source>
</reference>
<comment type="caution">
    <text evidence="1">The sequence shown here is derived from an EMBL/GenBank/DDBJ whole genome shotgun (WGS) entry which is preliminary data.</text>
</comment>
<dbReference type="EMBL" id="BAAANN010000055">
    <property type="protein sequence ID" value="GAA1990500.1"/>
    <property type="molecule type" value="Genomic_DNA"/>
</dbReference>
<keyword evidence="2" id="KW-1185">Reference proteome</keyword>
<name>A0ABP5E792_9PSEU</name>
<gene>
    <name evidence="1" type="ORF">GCM10009754_81130</name>
</gene>
<evidence type="ECO:0000313" key="2">
    <source>
        <dbReference type="Proteomes" id="UP001501116"/>
    </source>
</evidence>
<dbReference type="Proteomes" id="UP001501116">
    <property type="component" value="Unassembled WGS sequence"/>
</dbReference>
<evidence type="ECO:0000313" key="1">
    <source>
        <dbReference type="EMBL" id="GAA1990500.1"/>
    </source>
</evidence>
<accession>A0ABP5E792</accession>
<sequence>MKVPSQYFPLPEEPVAVASAVLGKVAVAVALSLRGALLVTGEPRGDVLAAVAEGVYVRGIDSAAPSVEAAAGHRFVQTRHLFRAPSAMVFEGACHVAFSLGDAEITGKPSYLLEVGAAWTGLETGSPRTTAQWEEFFGSALSSVGAIVLSQE</sequence>
<organism evidence="1 2">
    <name type="scientific">Amycolatopsis minnesotensis</name>
    <dbReference type="NCBI Taxonomy" id="337894"/>
    <lineage>
        <taxon>Bacteria</taxon>
        <taxon>Bacillati</taxon>
        <taxon>Actinomycetota</taxon>
        <taxon>Actinomycetes</taxon>
        <taxon>Pseudonocardiales</taxon>
        <taxon>Pseudonocardiaceae</taxon>
        <taxon>Amycolatopsis</taxon>
    </lineage>
</organism>
<proteinExistence type="predicted"/>